<sequence>MPKQEFETLDYLGPIAVGIAFTIMLFVISFFGINFFCILKHDDVTAFERMGARYNMRLGPHRMSVVKQGLAYEEGREYDSESS</sequence>
<dbReference type="AlphaFoldDB" id="A0AA36G8A0"/>
<keyword evidence="1" id="KW-0812">Transmembrane</keyword>
<comment type="caution">
    <text evidence="2">The sequence shown here is derived from an EMBL/GenBank/DDBJ whole genome shotgun (WGS) entry which is preliminary data.</text>
</comment>
<name>A0AA36G8A0_9BILA</name>
<keyword evidence="1" id="KW-0472">Membrane</keyword>
<evidence type="ECO:0000313" key="2">
    <source>
        <dbReference type="EMBL" id="CAJ0582950.1"/>
    </source>
</evidence>
<feature type="non-terminal residue" evidence="2">
    <location>
        <position position="1"/>
    </location>
</feature>
<feature type="transmembrane region" description="Helical" evidence="1">
    <location>
        <begin position="12"/>
        <end position="39"/>
    </location>
</feature>
<proteinExistence type="predicted"/>
<reference evidence="2" key="1">
    <citation type="submission" date="2023-06" db="EMBL/GenBank/DDBJ databases">
        <authorList>
            <person name="Delattre M."/>
        </authorList>
    </citation>
    <scope>NUCLEOTIDE SEQUENCE</scope>
    <source>
        <strain evidence="2">AF72</strain>
    </source>
</reference>
<organism evidence="2 3">
    <name type="scientific">Mesorhabditis spiculigera</name>
    <dbReference type="NCBI Taxonomy" id="96644"/>
    <lineage>
        <taxon>Eukaryota</taxon>
        <taxon>Metazoa</taxon>
        <taxon>Ecdysozoa</taxon>
        <taxon>Nematoda</taxon>
        <taxon>Chromadorea</taxon>
        <taxon>Rhabditida</taxon>
        <taxon>Rhabditina</taxon>
        <taxon>Rhabditomorpha</taxon>
        <taxon>Rhabditoidea</taxon>
        <taxon>Rhabditidae</taxon>
        <taxon>Mesorhabditinae</taxon>
        <taxon>Mesorhabditis</taxon>
    </lineage>
</organism>
<evidence type="ECO:0000256" key="1">
    <source>
        <dbReference type="SAM" id="Phobius"/>
    </source>
</evidence>
<evidence type="ECO:0000313" key="3">
    <source>
        <dbReference type="Proteomes" id="UP001177023"/>
    </source>
</evidence>
<keyword evidence="1" id="KW-1133">Transmembrane helix</keyword>
<dbReference type="EMBL" id="CATQJA010002665">
    <property type="protein sequence ID" value="CAJ0582950.1"/>
    <property type="molecule type" value="Genomic_DNA"/>
</dbReference>
<dbReference type="Proteomes" id="UP001177023">
    <property type="component" value="Unassembled WGS sequence"/>
</dbReference>
<dbReference type="Pfam" id="PF21525">
    <property type="entry name" value="Nlp36"/>
    <property type="match status" value="1"/>
</dbReference>
<protein>
    <submittedName>
        <fullName evidence="2">Uncharacterized protein</fullName>
    </submittedName>
</protein>
<keyword evidence="3" id="KW-1185">Reference proteome</keyword>
<accession>A0AA36G8A0</accession>
<gene>
    <name evidence="2" type="ORF">MSPICULIGERA_LOCUS21075</name>
</gene>